<comment type="caution">
    <text evidence="7">The sequence shown here is derived from an EMBL/GenBank/DDBJ whole genome shotgun (WGS) entry which is preliminary data.</text>
</comment>
<dbReference type="NCBIfam" id="TIGR00885">
    <property type="entry name" value="fucP"/>
    <property type="match status" value="1"/>
</dbReference>
<evidence type="ECO:0000256" key="5">
    <source>
        <dbReference type="ARBA" id="ARBA00023136"/>
    </source>
</evidence>
<dbReference type="Proteomes" id="UP000318437">
    <property type="component" value="Unassembled WGS sequence"/>
</dbReference>
<feature type="transmembrane region" description="Helical" evidence="6">
    <location>
        <begin position="87"/>
        <end position="106"/>
    </location>
</feature>
<evidence type="ECO:0000256" key="4">
    <source>
        <dbReference type="ARBA" id="ARBA00022989"/>
    </source>
</evidence>
<evidence type="ECO:0000256" key="3">
    <source>
        <dbReference type="ARBA" id="ARBA00022692"/>
    </source>
</evidence>
<dbReference type="AlphaFoldDB" id="A0A5C6CXD1"/>
<feature type="transmembrane region" description="Helical" evidence="6">
    <location>
        <begin position="365"/>
        <end position="387"/>
    </location>
</feature>
<evidence type="ECO:0000256" key="2">
    <source>
        <dbReference type="ARBA" id="ARBA00022475"/>
    </source>
</evidence>
<feature type="transmembrane region" description="Helical" evidence="6">
    <location>
        <begin position="437"/>
        <end position="457"/>
    </location>
</feature>
<evidence type="ECO:0000313" key="7">
    <source>
        <dbReference type="EMBL" id="TWU27696.1"/>
    </source>
</evidence>
<comment type="subcellular location">
    <subcellularLocation>
        <location evidence="1">Cell inner membrane</location>
        <topology evidence="1">Multi-pass membrane protein</topology>
    </subcellularLocation>
</comment>
<dbReference type="PANTHER" id="PTHR43702:SF11">
    <property type="entry name" value="L-FUCOSE-PROTON SYMPORTER"/>
    <property type="match status" value="1"/>
</dbReference>
<keyword evidence="4 6" id="KW-1133">Transmembrane helix</keyword>
<keyword evidence="3 6" id="KW-0812">Transmembrane</keyword>
<feature type="transmembrane region" description="Helical" evidence="6">
    <location>
        <begin position="342"/>
        <end position="359"/>
    </location>
</feature>
<dbReference type="EMBL" id="SJPS01000003">
    <property type="protein sequence ID" value="TWU27696.1"/>
    <property type="molecule type" value="Genomic_DNA"/>
</dbReference>
<feature type="transmembrane region" description="Helical" evidence="6">
    <location>
        <begin position="399"/>
        <end position="417"/>
    </location>
</feature>
<evidence type="ECO:0000256" key="1">
    <source>
        <dbReference type="ARBA" id="ARBA00004429"/>
    </source>
</evidence>
<gene>
    <name evidence="7" type="primary">fucP</name>
    <name evidence="7" type="ORF">Pla144_24730</name>
</gene>
<reference evidence="7 8" key="1">
    <citation type="submission" date="2019-02" db="EMBL/GenBank/DDBJ databases">
        <title>Deep-cultivation of Planctomycetes and their phenomic and genomic characterization uncovers novel biology.</title>
        <authorList>
            <person name="Wiegand S."/>
            <person name="Jogler M."/>
            <person name="Boedeker C."/>
            <person name="Pinto D."/>
            <person name="Vollmers J."/>
            <person name="Rivas-Marin E."/>
            <person name="Kohn T."/>
            <person name="Peeters S.H."/>
            <person name="Heuer A."/>
            <person name="Rast P."/>
            <person name="Oberbeckmann S."/>
            <person name="Bunk B."/>
            <person name="Jeske O."/>
            <person name="Meyerdierks A."/>
            <person name="Storesund J.E."/>
            <person name="Kallscheuer N."/>
            <person name="Luecker S."/>
            <person name="Lage O.M."/>
            <person name="Pohl T."/>
            <person name="Merkel B.J."/>
            <person name="Hornburger P."/>
            <person name="Mueller R.-W."/>
            <person name="Bruemmer F."/>
            <person name="Labrenz M."/>
            <person name="Spormann A.M."/>
            <person name="Op Den Camp H."/>
            <person name="Overmann J."/>
            <person name="Amann R."/>
            <person name="Jetten M.S.M."/>
            <person name="Mascher T."/>
            <person name="Medema M.H."/>
            <person name="Devos D.P."/>
            <person name="Kaster A.-K."/>
            <person name="Ovreas L."/>
            <person name="Rohde M."/>
            <person name="Galperin M.Y."/>
            <person name="Jogler C."/>
        </authorList>
    </citation>
    <scope>NUCLEOTIDE SEQUENCE [LARGE SCALE GENOMIC DNA]</scope>
    <source>
        <strain evidence="7 8">Pla144</strain>
    </source>
</reference>
<dbReference type="InterPro" id="IPR050375">
    <property type="entry name" value="MFS_TsgA-like"/>
</dbReference>
<feature type="transmembrane region" description="Helical" evidence="6">
    <location>
        <begin position="232"/>
        <end position="250"/>
    </location>
</feature>
<name>A0A5C6CXD1_9BACT</name>
<dbReference type="InterPro" id="IPR005275">
    <property type="entry name" value="Lfuc_symporter_FucP"/>
</dbReference>
<organism evidence="7 8">
    <name type="scientific">Bythopirellula polymerisocia</name>
    <dbReference type="NCBI Taxonomy" id="2528003"/>
    <lineage>
        <taxon>Bacteria</taxon>
        <taxon>Pseudomonadati</taxon>
        <taxon>Planctomycetota</taxon>
        <taxon>Planctomycetia</taxon>
        <taxon>Pirellulales</taxon>
        <taxon>Lacipirellulaceae</taxon>
        <taxon>Bythopirellula</taxon>
    </lineage>
</organism>
<dbReference type="RefSeq" id="WP_146450868.1">
    <property type="nucleotide sequence ID" value="NZ_SJPS01000003.1"/>
</dbReference>
<dbReference type="GO" id="GO:0005886">
    <property type="term" value="C:plasma membrane"/>
    <property type="evidence" value="ECO:0007669"/>
    <property type="project" value="UniProtKB-SubCell"/>
</dbReference>
<evidence type="ECO:0000313" key="8">
    <source>
        <dbReference type="Proteomes" id="UP000318437"/>
    </source>
</evidence>
<feature type="transmembrane region" description="Helical" evidence="6">
    <location>
        <begin position="318"/>
        <end position="335"/>
    </location>
</feature>
<dbReference type="OrthoDB" id="9795150at2"/>
<feature type="transmembrane region" description="Helical" evidence="6">
    <location>
        <begin position="20"/>
        <end position="39"/>
    </location>
</feature>
<dbReference type="InterPro" id="IPR036259">
    <property type="entry name" value="MFS_trans_sf"/>
</dbReference>
<dbReference type="CDD" id="cd17394">
    <property type="entry name" value="MFS_FucP_like"/>
    <property type="match status" value="1"/>
</dbReference>
<feature type="transmembrane region" description="Helical" evidence="6">
    <location>
        <begin position="59"/>
        <end position="80"/>
    </location>
</feature>
<feature type="transmembrane region" description="Helical" evidence="6">
    <location>
        <begin position="112"/>
        <end position="129"/>
    </location>
</feature>
<dbReference type="InterPro" id="IPR011701">
    <property type="entry name" value="MFS"/>
</dbReference>
<proteinExistence type="predicted"/>
<dbReference type="SUPFAM" id="SSF103473">
    <property type="entry name" value="MFS general substrate transporter"/>
    <property type="match status" value="1"/>
</dbReference>
<accession>A0A5C6CXD1</accession>
<dbReference type="PANTHER" id="PTHR43702">
    <property type="entry name" value="L-FUCOSE-PROTON SYMPORTER"/>
    <property type="match status" value="1"/>
</dbReference>
<dbReference type="Gene3D" id="1.20.1250.20">
    <property type="entry name" value="MFS general substrate transporter like domains"/>
    <property type="match status" value="2"/>
</dbReference>
<dbReference type="Pfam" id="PF07690">
    <property type="entry name" value="MFS_1"/>
    <property type="match status" value="1"/>
</dbReference>
<protein>
    <submittedName>
        <fullName evidence="7">L-fucose-proton symporter</fullName>
    </submittedName>
</protein>
<evidence type="ECO:0000256" key="6">
    <source>
        <dbReference type="SAM" id="Phobius"/>
    </source>
</evidence>
<keyword evidence="8" id="KW-1185">Reference proteome</keyword>
<keyword evidence="2" id="KW-1003">Cell membrane</keyword>
<feature type="transmembrane region" description="Helical" evidence="6">
    <location>
        <begin position="277"/>
        <end position="298"/>
    </location>
</feature>
<sequence>MSHSFNSESASLPVVPRHYLFPFALVTSLFALWGFANDVTNPLVKAFQEIFQISTAESAWVQTAFYGGYATMAIPAALIIRKFSFKTGIILGLALYAIGALLFIPASMNMQFSLFLIALYVLTFGLAFLETSANPYILSMGPEETATRRLNLAQAFNPIGSLTGMLVASQFILPNLQVAEFRDHEMATHPEYATMLPSEVDTLVTKSLKDYSETEPIAHAKMQSHDLGIVRIPYVVIALVVLGVLLTFAVSKMPNTGHSHDTIHLSQVLRNLAHFRYLGGVVAQAFYVGAQIMCWTFIIHYGMTLLGLSAAQAQRYNIVAMVIFLTSRFVCTFFLKYISPGLLLGILAIGGMLLTLGTIFLQGFAGLYCLVAISACMSLMFPTIYGIALDGLTADDAKLGSAGLIFAIVGGALMPRLQGQMIDMDPFTIGGTTLESMRASFVLPLICFFVVAVYGFLTARTPRYSGPSVGSS</sequence>
<dbReference type="GO" id="GO:0015535">
    <property type="term" value="F:fucose:proton symporter activity"/>
    <property type="evidence" value="ECO:0007669"/>
    <property type="project" value="InterPro"/>
</dbReference>
<keyword evidence="5 6" id="KW-0472">Membrane</keyword>